<dbReference type="AlphaFoldDB" id="A0A1H7CXU9"/>
<name>A0A1H7CXU9_9RHOB</name>
<dbReference type="RefSeq" id="WP_092368673.1">
    <property type="nucleotide sequence ID" value="NZ_BMGV01000008.1"/>
</dbReference>
<dbReference type="STRING" id="1227549.SAMN05444007_108247"/>
<dbReference type="OrthoDB" id="7868346at2"/>
<sequence>MIFDRIAVLRSVFGSNDRAAANVARRWRRAFQQDDDLAADVARLGGVMVAEPVEMVDGLPQAAPIDPYRLAYEAGKRDLALLLLAQGGISYDELNQLMEANEP</sequence>
<evidence type="ECO:0000313" key="1">
    <source>
        <dbReference type="EMBL" id="SEJ91560.1"/>
    </source>
</evidence>
<gene>
    <name evidence="1" type="ORF">SAMN05444007_108247</name>
</gene>
<keyword evidence="2" id="KW-1185">Reference proteome</keyword>
<dbReference type="Proteomes" id="UP000199379">
    <property type="component" value="Unassembled WGS sequence"/>
</dbReference>
<organism evidence="1 2">
    <name type="scientific">Cribrihabitans marinus</name>
    <dbReference type="NCBI Taxonomy" id="1227549"/>
    <lineage>
        <taxon>Bacteria</taxon>
        <taxon>Pseudomonadati</taxon>
        <taxon>Pseudomonadota</taxon>
        <taxon>Alphaproteobacteria</taxon>
        <taxon>Rhodobacterales</taxon>
        <taxon>Paracoccaceae</taxon>
        <taxon>Cribrihabitans</taxon>
    </lineage>
</organism>
<protein>
    <submittedName>
        <fullName evidence="1">Uncharacterized protein</fullName>
    </submittedName>
</protein>
<reference evidence="1 2" key="1">
    <citation type="submission" date="2016-10" db="EMBL/GenBank/DDBJ databases">
        <authorList>
            <person name="de Groot N.N."/>
        </authorList>
    </citation>
    <scope>NUCLEOTIDE SEQUENCE [LARGE SCALE GENOMIC DNA]</scope>
    <source>
        <strain evidence="1 2">DSM 29340</strain>
    </source>
</reference>
<dbReference type="EMBL" id="FNYD01000008">
    <property type="protein sequence ID" value="SEJ91560.1"/>
    <property type="molecule type" value="Genomic_DNA"/>
</dbReference>
<evidence type="ECO:0000313" key="2">
    <source>
        <dbReference type="Proteomes" id="UP000199379"/>
    </source>
</evidence>
<proteinExistence type="predicted"/>
<accession>A0A1H7CXU9</accession>